<dbReference type="GO" id="GO:0046872">
    <property type="term" value="F:metal ion binding"/>
    <property type="evidence" value="ECO:0007669"/>
    <property type="project" value="UniProtKB-KW"/>
</dbReference>
<dbReference type="CDD" id="cd03110">
    <property type="entry name" value="SIMIBI_bact_arch"/>
    <property type="match status" value="1"/>
</dbReference>
<name>A0A1J4SCC6_9BACT</name>
<dbReference type="PANTHER" id="PTHR43063">
    <property type="entry name" value="4FE-4S CLUSTER CONTAINING PARA FAMILY ATPASE PROTEIN"/>
    <property type="match status" value="1"/>
</dbReference>
<dbReference type="AlphaFoldDB" id="A0A1J4SCC6"/>
<dbReference type="PROSITE" id="PS51379">
    <property type="entry name" value="4FE4S_FER_2"/>
    <property type="match status" value="2"/>
</dbReference>
<gene>
    <name evidence="5" type="ORF">AUJ66_08360</name>
</gene>
<feature type="domain" description="4Fe-4S ferredoxin-type" evidence="4">
    <location>
        <begin position="88"/>
        <end position="116"/>
    </location>
</feature>
<organism evidence="5 6">
    <name type="scientific">Candidatus Desantisbacteria bacterium CG1_02_38_46</name>
    <dbReference type="NCBI Taxonomy" id="1817893"/>
    <lineage>
        <taxon>Bacteria</taxon>
        <taxon>Candidatus Desantisiibacteriota</taxon>
    </lineage>
</organism>
<evidence type="ECO:0000313" key="5">
    <source>
        <dbReference type="EMBL" id="OIN95766.1"/>
    </source>
</evidence>
<comment type="caution">
    <text evidence="5">The sequence shown here is derived from an EMBL/GenBank/DDBJ whole genome shotgun (WGS) entry which is preliminary data.</text>
</comment>
<dbReference type="SUPFAM" id="SSF54862">
    <property type="entry name" value="4Fe-4S ferredoxins"/>
    <property type="match status" value="1"/>
</dbReference>
<evidence type="ECO:0000256" key="1">
    <source>
        <dbReference type="ARBA" id="ARBA00022723"/>
    </source>
</evidence>
<evidence type="ECO:0000259" key="4">
    <source>
        <dbReference type="PROSITE" id="PS51379"/>
    </source>
</evidence>
<reference evidence="5 6" key="1">
    <citation type="journal article" date="2016" name="Environ. Microbiol.">
        <title>Genomic resolution of a cold subsurface aquifer community provides metabolic insights for novel microbes adapted to high CO concentrations.</title>
        <authorList>
            <person name="Probst A.J."/>
            <person name="Castelle C.J."/>
            <person name="Singh A."/>
            <person name="Brown C.T."/>
            <person name="Anantharaman K."/>
            <person name="Sharon I."/>
            <person name="Hug L.A."/>
            <person name="Burstein D."/>
            <person name="Emerson J.B."/>
            <person name="Thomas B.C."/>
            <person name="Banfield J.F."/>
        </authorList>
    </citation>
    <scope>NUCLEOTIDE SEQUENCE [LARGE SCALE GENOMIC DNA]</scope>
    <source>
        <strain evidence="5">CG1_02_38_46</strain>
    </source>
</reference>
<dbReference type="InterPro" id="IPR017896">
    <property type="entry name" value="4Fe4S_Fe-S-bd"/>
</dbReference>
<dbReference type="InterPro" id="IPR002586">
    <property type="entry name" value="CobQ/CobB/MinD/ParA_Nub-bd_dom"/>
</dbReference>
<protein>
    <submittedName>
        <fullName evidence="5">(4Fe-4S)-binding protein</fullName>
    </submittedName>
</protein>
<evidence type="ECO:0000313" key="6">
    <source>
        <dbReference type="Proteomes" id="UP000182278"/>
    </source>
</evidence>
<dbReference type="Gene3D" id="3.30.70.20">
    <property type="match status" value="1"/>
</dbReference>
<evidence type="ECO:0000256" key="2">
    <source>
        <dbReference type="ARBA" id="ARBA00023004"/>
    </source>
</evidence>
<dbReference type="SUPFAM" id="SSF52540">
    <property type="entry name" value="P-loop containing nucleoside triphosphate hydrolases"/>
    <property type="match status" value="1"/>
</dbReference>
<dbReference type="GO" id="GO:0051536">
    <property type="term" value="F:iron-sulfur cluster binding"/>
    <property type="evidence" value="ECO:0007669"/>
    <property type="project" value="UniProtKB-KW"/>
</dbReference>
<accession>A0A1J4SCC6</accession>
<sequence length="284" mass="31234">MIISVASGKGGTGKTTVATNLALSMDRTVQFLDCDVEEPNAHIFLKPQIEQRKSVGIPVPEVNEEKCTHCGKCQEICAFNAIAVIKNKVLIFPELCHGCGGCSLLCPEKAIREVDKEIGIIQIGKVGPIEFINGKLNVGEAMSPPLIRTVKKSIANGKIAIIDAPPGTSCPVIESIKNSDFCILVTESTPFGLNDLILAVEVVKKLEIPFGVIINRFDIGDDKVDLYCKENEIPILMLIPFDMEIASLYSRGIPMVQEKKEYTTKFLDMFKLIENLRQQKAKEK</sequence>
<dbReference type="EMBL" id="MNUO01000128">
    <property type="protein sequence ID" value="OIN95766.1"/>
    <property type="molecule type" value="Genomic_DNA"/>
</dbReference>
<dbReference type="PANTHER" id="PTHR43063:SF1">
    <property type="entry name" value="4FE-4S CLUSTER CONTAINING PARA FAMILY ATPASE PROTEIN"/>
    <property type="match status" value="1"/>
</dbReference>
<evidence type="ECO:0000256" key="3">
    <source>
        <dbReference type="ARBA" id="ARBA00023014"/>
    </source>
</evidence>
<keyword evidence="1" id="KW-0479">Metal-binding</keyword>
<keyword evidence="2" id="KW-0408">Iron</keyword>
<proteinExistence type="predicted"/>
<dbReference type="Gene3D" id="3.40.50.300">
    <property type="entry name" value="P-loop containing nucleotide triphosphate hydrolases"/>
    <property type="match status" value="1"/>
</dbReference>
<dbReference type="InterPro" id="IPR017900">
    <property type="entry name" value="4Fe4S_Fe_S_CS"/>
</dbReference>
<dbReference type="InterPro" id="IPR027417">
    <property type="entry name" value="P-loop_NTPase"/>
</dbReference>
<dbReference type="Pfam" id="PF00037">
    <property type="entry name" value="Fer4"/>
    <property type="match status" value="2"/>
</dbReference>
<dbReference type="PROSITE" id="PS00198">
    <property type="entry name" value="4FE4S_FER_1"/>
    <property type="match status" value="1"/>
</dbReference>
<keyword evidence="3" id="KW-0411">Iron-sulfur</keyword>
<dbReference type="Proteomes" id="UP000182278">
    <property type="component" value="Unassembled WGS sequence"/>
</dbReference>
<dbReference type="Pfam" id="PF01656">
    <property type="entry name" value="CbiA"/>
    <property type="match status" value="1"/>
</dbReference>
<dbReference type="STRING" id="1817893.AUJ66_08360"/>
<feature type="domain" description="4Fe-4S ferredoxin-type" evidence="4">
    <location>
        <begin position="58"/>
        <end position="87"/>
    </location>
</feature>